<dbReference type="OrthoDB" id="43980at2"/>
<dbReference type="Proteomes" id="UP000305267">
    <property type="component" value="Unassembled WGS sequence"/>
</dbReference>
<keyword evidence="1" id="KW-0808">Transferase</keyword>
<accession>A0A5C4LAA2</accession>
<dbReference type="Gene3D" id="3.30.460.10">
    <property type="entry name" value="Beta Polymerase, domain 2"/>
    <property type="match status" value="1"/>
</dbReference>
<dbReference type="GO" id="GO:0016740">
    <property type="term" value="F:transferase activity"/>
    <property type="evidence" value="ECO:0007669"/>
    <property type="project" value="UniProtKB-KW"/>
</dbReference>
<keyword evidence="2" id="KW-1185">Reference proteome</keyword>
<dbReference type="CDD" id="cd05403">
    <property type="entry name" value="NT_KNTase_like"/>
    <property type="match status" value="1"/>
</dbReference>
<evidence type="ECO:0000313" key="1">
    <source>
        <dbReference type="EMBL" id="TNC09564.1"/>
    </source>
</evidence>
<dbReference type="EMBL" id="VDDA01000016">
    <property type="protein sequence ID" value="TNC09564.1"/>
    <property type="molecule type" value="Genomic_DNA"/>
</dbReference>
<proteinExistence type="predicted"/>
<dbReference type="SUPFAM" id="SSF81301">
    <property type="entry name" value="Nucleotidyltransferase"/>
    <property type="match status" value="1"/>
</dbReference>
<dbReference type="AlphaFoldDB" id="A0A5C4LAA2"/>
<name>A0A5C4LAA2_9HYPH</name>
<protein>
    <submittedName>
        <fullName evidence="1">Nucleotidyltransferase domain-containing protein</fullName>
    </submittedName>
</protein>
<dbReference type="InterPro" id="IPR043519">
    <property type="entry name" value="NT_sf"/>
</dbReference>
<dbReference type="RefSeq" id="WP_139038570.1">
    <property type="nucleotide sequence ID" value="NZ_VDDA01000016.1"/>
</dbReference>
<reference evidence="1 2" key="1">
    <citation type="submission" date="2019-06" db="EMBL/GenBank/DDBJ databases">
        <title>Genome of Methylobacterium sp. 17Sr1-39.</title>
        <authorList>
            <person name="Seo T."/>
        </authorList>
    </citation>
    <scope>NUCLEOTIDE SEQUENCE [LARGE SCALE GENOMIC DNA]</scope>
    <source>
        <strain evidence="1 2">17Sr1-39</strain>
    </source>
</reference>
<evidence type="ECO:0000313" key="2">
    <source>
        <dbReference type="Proteomes" id="UP000305267"/>
    </source>
</evidence>
<comment type="caution">
    <text evidence="1">The sequence shown here is derived from an EMBL/GenBank/DDBJ whole genome shotgun (WGS) entry which is preliminary data.</text>
</comment>
<sequence length="248" mass="26523">MADDLERSLAVIRRFVATYHPAADTALLAGSRARGEGVAHSDYDIVLLYRALPDGAWRETVRFEGGIIEVFSHDLATLAYFCREVDRPSGKPVLPNLVAEGVPISSDPSALLDAARRIAGETLRLGPTPLDAEALRLARYTLTDLAAALPDRRGGGVRLAVGATLYIALADFALRAAGHWSASGKAVPRALAALDPALARRFETAFGHFFSTGETEAVRALVHAVLAPHGGPLRDGFRRTAPATWRLP</sequence>
<gene>
    <name evidence="1" type="ORF">FF100_25440</name>
</gene>
<organism evidence="1 2">
    <name type="scientific">Methylobacterium terricola</name>
    <dbReference type="NCBI Taxonomy" id="2583531"/>
    <lineage>
        <taxon>Bacteria</taxon>
        <taxon>Pseudomonadati</taxon>
        <taxon>Pseudomonadota</taxon>
        <taxon>Alphaproteobacteria</taxon>
        <taxon>Hyphomicrobiales</taxon>
        <taxon>Methylobacteriaceae</taxon>
        <taxon>Methylobacterium</taxon>
    </lineage>
</organism>